<dbReference type="OrthoDB" id="3680186at2"/>
<accession>A0A2T0SC66</accession>
<keyword evidence="2" id="KW-1185">Reference proteome</keyword>
<dbReference type="Proteomes" id="UP000239494">
    <property type="component" value="Unassembled WGS sequence"/>
</dbReference>
<sequence>MVFAVPDQGGTAAYGGPEDVYAVKADGTVVRMYGTSSNKAVMLPATRGDADYLAWKTGWRNGGCQDHEYVRAFRTANSSTYEIKSPDADSAWAVLSLRWSRSRARPGSQWVLYSVQMPTRLDGQRCREGGRQLWRSMPDGVWEQVPAPPDVVEGVASASGVLAVRTGQYGAAEGTVSFIRNDVREPVAEGVVEMAWSK</sequence>
<evidence type="ECO:0000313" key="2">
    <source>
        <dbReference type="Proteomes" id="UP000239494"/>
    </source>
</evidence>
<organism evidence="1 2">
    <name type="scientific">Umezawaea tangerina</name>
    <dbReference type="NCBI Taxonomy" id="84725"/>
    <lineage>
        <taxon>Bacteria</taxon>
        <taxon>Bacillati</taxon>
        <taxon>Actinomycetota</taxon>
        <taxon>Actinomycetes</taxon>
        <taxon>Pseudonocardiales</taxon>
        <taxon>Pseudonocardiaceae</taxon>
        <taxon>Umezawaea</taxon>
    </lineage>
</organism>
<proteinExistence type="predicted"/>
<protein>
    <submittedName>
        <fullName evidence="1">Uncharacterized protein</fullName>
    </submittedName>
</protein>
<gene>
    <name evidence="1" type="ORF">CLV43_123116</name>
</gene>
<dbReference type="AlphaFoldDB" id="A0A2T0SC66"/>
<name>A0A2T0SC66_9PSEU</name>
<dbReference type="RefSeq" id="WP_106196676.1">
    <property type="nucleotide sequence ID" value="NZ_PVTF01000023.1"/>
</dbReference>
<dbReference type="EMBL" id="PVTF01000023">
    <property type="protein sequence ID" value="PRY31014.1"/>
    <property type="molecule type" value="Genomic_DNA"/>
</dbReference>
<comment type="caution">
    <text evidence="1">The sequence shown here is derived from an EMBL/GenBank/DDBJ whole genome shotgun (WGS) entry which is preliminary data.</text>
</comment>
<evidence type="ECO:0000313" key="1">
    <source>
        <dbReference type="EMBL" id="PRY31014.1"/>
    </source>
</evidence>
<reference evidence="1 2" key="1">
    <citation type="submission" date="2018-03" db="EMBL/GenBank/DDBJ databases">
        <title>Genomic Encyclopedia of Archaeal and Bacterial Type Strains, Phase II (KMG-II): from individual species to whole genera.</title>
        <authorList>
            <person name="Goeker M."/>
        </authorList>
    </citation>
    <scope>NUCLEOTIDE SEQUENCE [LARGE SCALE GENOMIC DNA]</scope>
    <source>
        <strain evidence="1 2">DSM 44720</strain>
    </source>
</reference>